<dbReference type="eggNOG" id="ENOG5030ANZ">
    <property type="taxonomic scope" value="Bacteria"/>
</dbReference>
<organism evidence="1 2">
    <name type="scientific">Lactobacillus ultunensis DSM 16047</name>
    <dbReference type="NCBI Taxonomy" id="525365"/>
    <lineage>
        <taxon>Bacteria</taxon>
        <taxon>Bacillati</taxon>
        <taxon>Bacillota</taxon>
        <taxon>Bacilli</taxon>
        <taxon>Lactobacillales</taxon>
        <taxon>Lactobacillaceae</taxon>
        <taxon>Lactobacillus</taxon>
    </lineage>
</organism>
<reference evidence="1 2" key="1">
    <citation type="submission" date="2009-01" db="EMBL/GenBank/DDBJ databases">
        <authorList>
            <person name="Qin X."/>
            <person name="Bachman B."/>
            <person name="Battles P."/>
            <person name="Bell A."/>
            <person name="Bess C."/>
            <person name="Bickham C."/>
            <person name="Chaboub L."/>
            <person name="Chen D."/>
            <person name="Coyle M."/>
            <person name="Deiros D.R."/>
            <person name="Dinh H."/>
            <person name="Forbes L."/>
            <person name="Fowler G."/>
            <person name="Francisco L."/>
            <person name="Fu Q."/>
            <person name="Gubbala S."/>
            <person name="Hale W."/>
            <person name="Han Y."/>
            <person name="Hemphill L."/>
            <person name="Highlander S.K."/>
            <person name="Hirani K."/>
            <person name="Hogues M."/>
            <person name="Jackson L."/>
            <person name="Jakkamsetti A."/>
            <person name="Javaid M."/>
            <person name="Jiang H."/>
            <person name="Korchina V."/>
            <person name="Kovar C."/>
            <person name="Lara F."/>
            <person name="Lee S."/>
            <person name="Mata R."/>
            <person name="Mathew T."/>
            <person name="Moen C."/>
            <person name="Morales K."/>
            <person name="Munidasa M."/>
            <person name="Nazareth L."/>
            <person name="Ngo R."/>
            <person name="Nguyen L."/>
            <person name="Okwuonu G."/>
            <person name="Ongeri F."/>
            <person name="Patil S."/>
            <person name="Petrosino J."/>
            <person name="Pham C."/>
            <person name="Pham P."/>
            <person name="Pu L.-L."/>
            <person name="Puazo M."/>
            <person name="Raj R."/>
            <person name="Reid J."/>
            <person name="Rouhana J."/>
            <person name="Saada N."/>
            <person name="Shang Y."/>
            <person name="Simmons D."/>
            <person name="Thornton R."/>
            <person name="Warren J."/>
            <person name="Weissenberger G."/>
            <person name="Zhang J."/>
            <person name="Zhang L."/>
            <person name="Zhou C."/>
            <person name="Zhu D."/>
            <person name="Muzny D."/>
            <person name="Worley K."/>
            <person name="Gibbs R."/>
        </authorList>
    </citation>
    <scope>NUCLEOTIDE SEQUENCE [LARGE SCALE GENOMIC DNA]</scope>
    <source>
        <strain evidence="1 2">DSM 16047</strain>
    </source>
</reference>
<evidence type="ECO:0000313" key="1">
    <source>
        <dbReference type="EMBL" id="EEJ72794.1"/>
    </source>
</evidence>
<dbReference type="EMBL" id="ACGU01000014">
    <property type="protein sequence ID" value="EEJ72794.1"/>
    <property type="molecule type" value="Genomic_DNA"/>
</dbReference>
<sequence length="55" mass="6124">MRLQKWVTKMKKITKLGAGALLISVFALLVGKKLDDDVRKDNAETKDRGIGPIDK</sequence>
<name>C2EKT7_9LACO</name>
<accession>C2EKT7</accession>
<protein>
    <submittedName>
        <fullName evidence="1">Uncharacterized protein</fullName>
    </submittedName>
</protein>
<dbReference type="AlphaFoldDB" id="C2EKT7"/>
<keyword evidence="2" id="KW-1185">Reference proteome</keyword>
<comment type="caution">
    <text evidence="1">The sequence shown here is derived from an EMBL/GenBank/DDBJ whole genome shotgun (WGS) entry which is preliminary data.</text>
</comment>
<dbReference type="HOGENOM" id="CLU_212690_0_0_9"/>
<dbReference type="STRING" id="525365.HMPREF0548_0255"/>
<gene>
    <name evidence="1" type="ORF">HMPREF0548_0255</name>
</gene>
<evidence type="ECO:0000313" key="2">
    <source>
        <dbReference type="Proteomes" id="UP000005583"/>
    </source>
</evidence>
<proteinExistence type="predicted"/>
<dbReference type="Proteomes" id="UP000005583">
    <property type="component" value="Unassembled WGS sequence"/>
</dbReference>